<dbReference type="InterPro" id="IPR008620">
    <property type="entry name" value="FixH"/>
</dbReference>
<comment type="caution">
    <text evidence="2">The sequence shown here is derived from an EMBL/GenBank/DDBJ whole genome shotgun (WGS) entry which is preliminary data.</text>
</comment>
<sequence length="175" mass="19259">MSATQTRRDSLPWYKERWTWLLMLMPATAIVAGFITLWLAITSFDGLVADDYYKQGLAINQTLARANAAQERGLVGQVKFSADEISVGLAARSGVELPSKLLVTLAHPTKGGLDQQLVLERSGDLYRGAVRAALSSAHWKVLIEDESRSWRLSGTAFLPAETEIRIDSSDLKPVD</sequence>
<evidence type="ECO:0000313" key="2">
    <source>
        <dbReference type="EMBL" id="GEC95046.1"/>
    </source>
</evidence>
<gene>
    <name evidence="2" type="primary">ccoH</name>
    <name evidence="2" type="ORF">ZRA01_11190</name>
</gene>
<dbReference type="OrthoDB" id="5295180at2"/>
<dbReference type="Proteomes" id="UP000318422">
    <property type="component" value="Unassembled WGS sequence"/>
</dbReference>
<keyword evidence="1" id="KW-1133">Transmembrane helix</keyword>
<organism evidence="2 3">
    <name type="scientific">Zoogloea ramigera</name>
    <dbReference type="NCBI Taxonomy" id="350"/>
    <lineage>
        <taxon>Bacteria</taxon>
        <taxon>Pseudomonadati</taxon>
        <taxon>Pseudomonadota</taxon>
        <taxon>Betaproteobacteria</taxon>
        <taxon>Rhodocyclales</taxon>
        <taxon>Zoogloeaceae</taxon>
        <taxon>Zoogloea</taxon>
    </lineage>
</organism>
<dbReference type="AlphaFoldDB" id="A0A4Y4CRW7"/>
<dbReference type="RefSeq" id="WP_141350154.1">
    <property type="nucleotide sequence ID" value="NZ_BJNV01000013.1"/>
</dbReference>
<dbReference type="EMBL" id="BJNV01000013">
    <property type="protein sequence ID" value="GEC95046.1"/>
    <property type="molecule type" value="Genomic_DNA"/>
</dbReference>
<proteinExistence type="predicted"/>
<keyword evidence="3" id="KW-1185">Reference proteome</keyword>
<keyword evidence="1" id="KW-0812">Transmembrane</keyword>
<reference evidence="2 3" key="1">
    <citation type="submission" date="2019-06" db="EMBL/GenBank/DDBJ databases">
        <title>Whole genome shotgun sequence of Zoogloea ramigera NBRC 15342.</title>
        <authorList>
            <person name="Hosoyama A."/>
            <person name="Uohara A."/>
            <person name="Ohji S."/>
            <person name="Ichikawa N."/>
        </authorList>
    </citation>
    <scope>NUCLEOTIDE SEQUENCE [LARGE SCALE GENOMIC DNA]</scope>
    <source>
        <strain evidence="2 3">NBRC 15342</strain>
    </source>
</reference>
<evidence type="ECO:0000313" key="3">
    <source>
        <dbReference type="Proteomes" id="UP000318422"/>
    </source>
</evidence>
<evidence type="ECO:0008006" key="4">
    <source>
        <dbReference type="Google" id="ProtNLM"/>
    </source>
</evidence>
<accession>A0A4Y4CRW7</accession>
<name>A0A4Y4CRW7_ZOORA</name>
<feature type="transmembrane region" description="Helical" evidence="1">
    <location>
        <begin position="20"/>
        <end position="41"/>
    </location>
</feature>
<keyword evidence="1" id="KW-0472">Membrane</keyword>
<evidence type="ECO:0000256" key="1">
    <source>
        <dbReference type="SAM" id="Phobius"/>
    </source>
</evidence>
<dbReference type="Pfam" id="PF05751">
    <property type="entry name" value="FixH"/>
    <property type="match status" value="1"/>
</dbReference>
<protein>
    <recommendedName>
        <fullName evidence="4">Nitrogen fixation protein FixH</fullName>
    </recommendedName>
</protein>